<sequence>MASIVKCFWASPHFGLNINEKCRSRSGIQCLASGESADAALSVESVKVNGIVNGVSCSVVKEKKESDRLMIEVGHGHGGSNVEEKKREKVSEEEKLEPLWDDGYGTQSVKDYLDLAKEIIKPDGGPPRWFTPISCGPPLKDSPILLFLPGMDGLGLGLILHHKSLGKVFEVRCMHIPLQDRTPFEALVQWVEETLRSEHSSAPKRPIYLVGESLGGCLALALAARNPNIDLVVVLANPATSFGRSQLQPLLPLFEALPDELHATVPYLLSFVMGDPVKMAAVNIDSMLPPTRYFEQLSGNLTGLLPRLSGLSDIIPKDTLIWKLKLLKSAAAYANSRLHAIKAEVLILASGNDNMLPSEDEAWRLSRSMRNCKIRYFKDNGHTILLEDGVNLLTIIKCTCTYRRCSRNHDFVADFLPPSKSEFKHALLSNGWFRNYTGPVMWSTTEDGKIVRGLSGVPNEGPVVLVGYHMLMGLELVPLVEQFLLEKKILVRGIAHPTLFSQLVESENREFSIFDTVRLYGGLPVSASNLFKLLATKSHVLLYPGGAREALHRKGEEYKLFWPDQPEFVRMAARFGATIVPFGVVGEDDIAELVLDYDDLMRIPIIGDRIRRDNEQYKDLNVRTGMSGEVANQTLYLPGLLPKIPGRVYYLFGKPVPTKGRRNMLKDRSNAKELYLHIKSEVENSIAYLMKKRKEDPYRGIVDRTVYRVLHAPMDQVPSFEP</sequence>
<dbReference type="GO" id="GO:0004144">
    <property type="term" value="F:diacylglycerol O-acyltransferase activity"/>
    <property type="evidence" value="ECO:0007669"/>
    <property type="project" value="UniProtKB-ARBA"/>
</dbReference>
<proteinExistence type="inferred from homology"/>
<dbReference type="GO" id="GO:0016020">
    <property type="term" value="C:membrane"/>
    <property type="evidence" value="ECO:0007669"/>
    <property type="project" value="TreeGrafter"/>
</dbReference>
<keyword evidence="3 5" id="KW-0012">Acyltransferase</keyword>
<name>A0A8S0SCT6_OLEEU</name>
<dbReference type="PANTHER" id="PTHR22753:SF14">
    <property type="entry name" value="MONOACYLGLYCEROL_DIACYLGLYCEROL O-ACYLTRANSFERASE"/>
    <property type="match status" value="1"/>
</dbReference>
<evidence type="ECO:0000256" key="2">
    <source>
        <dbReference type="ARBA" id="ARBA00022679"/>
    </source>
</evidence>
<dbReference type="InterPro" id="IPR000073">
    <property type="entry name" value="AB_hydrolase_1"/>
</dbReference>
<dbReference type="Pfam" id="PF12697">
    <property type="entry name" value="Abhydrolase_6"/>
    <property type="match status" value="1"/>
</dbReference>
<comment type="caution">
    <text evidence="5">The sequence shown here is derived from an EMBL/GenBank/DDBJ whole genome shotgun (WGS) entry which is preliminary data.</text>
</comment>
<protein>
    <submittedName>
        <fullName evidence="5">Acyltransferase At1g54570, chloroplastic</fullName>
    </submittedName>
</protein>
<dbReference type="Gene3D" id="3.40.50.1820">
    <property type="entry name" value="alpha/beta hydrolase"/>
    <property type="match status" value="1"/>
</dbReference>
<dbReference type="PANTHER" id="PTHR22753">
    <property type="entry name" value="TRANSMEMBRANE PROTEIN 68"/>
    <property type="match status" value="1"/>
</dbReference>
<gene>
    <name evidence="5" type="ORF">OLEA9_A096316</name>
</gene>
<dbReference type="GO" id="GO:0016787">
    <property type="term" value="F:hydrolase activity"/>
    <property type="evidence" value="ECO:0007669"/>
    <property type="project" value="UniProtKB-ARBA"/>
</dbReference>
<feature type="domain" description="AB hydrolase-1" evidence="4">
    <location>
        <begin position="180"/>
        <end position="388"/>
    </location>
</feature>
<dbReference type="AlphaFoldDB" id="A0A8S0SCT6"/>
<accession>A0A8S0SCT6</accession>
<dbReference type="InterPro" id="IPR029058">
    <property type="entry name" value="AB_hydrolase_fold"/>
</dbReference>
<evidence type="ECO:0000313" key="5">
    <source>
        <dbReference type="EMBL" id="CAA2989926.1"/>
    </source>
</evidence>
<dbReference type="SUPFAM" id="SSF53474">
    <property type="entry name" value="alpha/beta-Hydrolases"/>
    <property type="match status" value="1"/>
</dbReference>
<dbReference type="Proteomes" id="UP000594638">
    <property type="component" value="Unassembled WGS sequence"/>
</dbReference>
<evidence type="ECO:0000313" key="6">
    <source>
        <dbReference type="Proteomes" id="UP000594638"/>
    </source>
</evidence>
<evidence type="ECO:0000256" key="3">
    <source>
        <dbReference type="ARBA" id="ARBA00023315"/>
    </source>
</evidence>
<dbReference type="GO" id="GO:0019432">
    <property type="term" value="P:triglyceride biosynthetic process"/>
    <property type="evidence" value="ECO:0007669"/>
    <property type="project" value="UniProtKB-ARBA"/>
</dbReference>
<evidence type="ECO:0000259" key="4">
    <source>
        <dbReference type="Pfam" id="PF12697"/>
    </source>
</evidence>
<dbReference type="InterPro" id="IPR007130">
    <property type="entry name" value="DAGAT"/>
</dbReference>
<dbReference type="EMBL" id="CACTIH010004172">
    <property type="protein sequence ID" value="CAA2989926.1"/>
    <property type="molecule type" value="Genomic_DNA"/>
</dbReference>
<keyword evidence="6" id="KW-1185">Reference proteome</keyword>
<dbReference type="Pfam" id="PF03982">
    <property type="entry name" value="DAGAT"/>
    <property type="match status" value="1"/>
</dbReference>
<dbReference type="OrthoDB" id="44277at2759"/>
<evidence type="ECO:0000256" key="1">
    <source>
        <dbReference type="ARBA" id="ARBA00005420"/>
    </source>
</evidence>
<keyword evidence="2" id="KW-0808">Transferase</keyword>
<organism evidence="5 6">
    <name type="scientific">Olea europaea subsp. europaea</name>
    <dbReference type="NCBI Taxonomy" id="158383"/>
    <lineage>
        <taxon>Eukaryota</taxon>
        <taxon>Viridiplantae</taxon>
        <taxon>Streptophyta</taxon>
        <taxon>Embryophyta</taxon>
        <taxon>Tracheophyta</taxon>
        <taxon>Spermatophyta</taxon>
        <taxon>Magnoliopsida</taxon>
        <taxon>eudicotyledons</taxon>
        <taxon>Gunneridae</taxon>
        <taxon>Pentapetalae</taxon>
        <taxon>asterids</taxon>
        <taxon>lamiids</taxon>
        <taxon>Lamiales</taxon>
        <taxon>Oleaceae</taxon>
        <taxon>Oleeae</taxon>
        <taxon>Olea</taxon>
    </lineage>
</organism>
<dbReference type="CDD" id="cd07987">
    <property type="entry name" value="LPLAT_MGAT-like"/>
    <property type="match status" value="1"/>
</dbReference>
<dbReference type="Gramene" id="OE9A096316T1">
    <property type="protein sequence ID" value="OE9A096316C1"/>
    <property type="gene ID" value="OE9A096316"/>
</dbReference>
<reference evidence="5 6" key="1">
    <citation type="submission" date="2019-12" db="EMBL/GenBank/DDBJ databases">
        <authorList>
            <person name="Alioto T."/>
            <person name="Alioto T."/>
            <person name="Gomez Garrido J."/>
        </authorList>
    </citation>
    <scope>NUCLEOTIDE SEQUENCE [LARGE SCALE GENOMIC DNA]</scope>
</reference>
<comment type="similarity">
    <text evidence="1">Belongs to the diacylglycerol acyltransferase family.</text>
</comment>